<evidence type="ECO:0000313" key="2">
    <source>
        <dbReference type="EMBL" id="MBB6522346.1"/>
    </source>
</evidence>
<dbReference type="InterPro" id="IPR011008">
    <property type="entry name" value="Dimeric_a/b-barrel"/>
</dbReference>
<protein>
    <submittedName>
        <fullName evidence="2">Heme-degrading monooxygenase HmoA</fullName>
    </submittedName>
</protein>
<keyword evidence="3" id="KW-1185">Reference proteome</keyword>
<evidence type="ECO:0000313" key="3">
    <source>
        <dbReference type="Proteomes" id="UP000528457"/>
    </source>
</evidence>
<dbReference type="EMBL" id="JACHHT010000002">
    <property type="protein sequence ID" value="MBB6522346.1"/>
    <property type="molecule type" value="Genomic_DNA"/>
</dbReference>
<evidence type="ECO:0000259" key="1">
    <source>
        <dbReference type="Pfam" id="PF03992"/>
    </source>
</evidence>
<sequence>MIHVLIERHIGTDLESTYEAMARSTLQGAYQAAGFINGETFYDMNNHRHHYVLSKWRTLSDWQRWFHSDQRREMIGQLSAVLDGPEKITLLEN</sequence>
<dbReference type="GO" id="GO:0004497">
    <property type="term" value="F:monooxygenase activity"/>
    <property type="evidence" value="ECO:0007669"/>
    <property type="project" value="UniProtKB-KW"/>
</dbReference>
<feature type="domain" description="ABM" evidence="1">
    <location>
        <begin position="1"/>
        <end position="74"/>
    </location>
</feature>
<keyword evidence="2" id="KW-0560">Oxidoreductase</keyword>
<accession>A0A7X0MW26</accession>
<name>A0A7X0MW26_9GAMM</name>
<organism evidence="2 3">
    <name type="scientific">Pseudoteredinibacter isoporae</name>
    <dbReference type="NCBI Taxonomy" id="570281"/>
    <lineage>
        <taxon>Bacteria</taxon>
        <taxon>Pseudomonadati</taxon>
        <taxon>Pseudomonadota</taxon>
        <taxon>Gammaproteobacteria</taxon>
        <taxon>Cellvibrionales</taxon>
        <taxon>Cellvibrionaceae</taxon>
        <taxon>Pseudoteredinibacter</taxon>
    </lineage>
</organism>
<keyword evidence="2" id="KW-0503">Monooxygenase</keyword>
<dbReference type="InParanoid" id="A0A7X0MW26"/>
<dbReference type="InterPro" id="IPR007138">
    <property type="entry name" value="ABM_dom"/>
</dbReference>
<reference evidence="2 3" key="1">
    <citation type="submission" date="2020-08" db="EMBL/GenBank/DDBJ databases">
        <title>Genomic Encyclopedia of Type Strains, Phase IV (KMG-IV): sequencing the most valuable type-strain genomes for metagenomic binning, comparative biology and taxonomic classification.</title>
        <authorList>
            <person name="Goeker M."/>
        </authorList>
    </citation>
    <scope>NUCLEOTIDE SEQUENCE [LARGE SCALE GENOMIC DNA]</scope>
    <source>
        <strain evidence="2 3">DSM 22368</strain>
    </source>
</reference>
<dbReference type="Pfam" id="PF03992">
    <property type="entry name" value="ABM"/>
    <property type="match status" value="1"/>
</dbReference>
<dbReference type="SUPFAM" id="SSF54909">
    <property type="entry name" value="Dimeric alpha+beta barrel"/>
    <property type="match status" value="1"/>
</dbReference>
<dbReference type="AlphaFoldDB" id="A0A7X0MW26"/>
<comment type="caution">
    <text evidence="2">The sequence shown here is derived from an EMBL/GenBank/DDBJ whole genome shotgun (WGS) entry which is preliminary data.</text>
</comment>
<dbReference type="RefSeq" id="WP_166846075.1">
    <property type="nucleotide sequence ID" value="NZ_JAAONY010000002.1"/>
</dbReference>
<proteinExistence type="predicted"/>
<gene>
    <name evidence="2" type="ORF">HNR48_002631</name>
</gene>
<dbReference type="Gene3D" id="3.30.70.100">
    <property type="match status" value="1"/>
</dbReference>
<dbReference type="Proteomes" id="UP000528457">
    <property type="component" value="Unassembled WGS sequence"/>
</dbReference>